<feature type="compositionally biased region" description="Polar residues" evidence="4">
    <location>
        <begin position="492"/>
        <end position="506"/>
    </location>
</feature>
<dbReference type="RefSeq" id="XP_002114873.1">
    <property type="nucleotide sequence ID" value="XM_002114837.1"/>
</dbReference>
<comment type="cofactor">
    <cofactor evidence="1">
        <name>Zn(2+)</name>
        <dbReference type="ChEBI" id="CHEBI:29105"/>
    </cofactor>
</comment>
<feature type="domain" description="Peptidase M14" evidence="5">
    <location>
        <begin position="174"/>
        <end position="438"/>
    </location>
</feature>
<name>B3S3S0_TRIAD</name>
<keyword evidence="7" id="KW-1185">Reference proteome</keyword>
<dbReference type="GeneID" id="6756274"/>
<comment type="similarity">
    <text evidence="2 3">Belongs to the peptidase M14 family.</text>
</comment>
<dbReference type="OrthoDB" id="10253041at2759"/>
<dbReference type="InterPro" id="IPR040626">
    <property type="entry name" value="Pepdidase_M14_N"/>
</dbReference>
<dbReference type="GO" id="GO:0006508">
    <property type="term" value="P:proteolysis"/>
    <property type="evidence" value="ECO:0007669"/>
    <property type="project" value="InterPro"/>
</dbReference>
<dbReference type="PROSITE" id="PS52035">
    <property type="entry name" value="PEPTIDASE_M14"/>
    <property type="match status" value="1"/>
</dbReference>
<dbReference type="InParanoid" id="B3S3S0"/>
<dbReference type="STRING" id="10228.B3S3S0"/>
<evidence type="ECO:0000259" key="5">
    <source>
        <dbReference type="PROSITE" id="PS52035"/>
    </source>
</evidence>
<feature type="compositionally biased region" description="Basic and acidic residues" evidence="4">
    <location>
        <begin position="468"/>
        <end position="491"/>
    </location>
</feature>
<evidence type="ECO:0000313" key="7">
    <source>
        <dbReference type="Proteomes" id="UP000009022"/>
    </source>
</evidence>
<organism evidence="6 7">
    <name type="scientific">Trichoplax adhaerens</name>
    <name type="common">Trichoplax reptans</name>
    <dbReference type="NCBI Taxonomy" id="10228"/>
    <lineage>
        <taxon>Eukaryota</taxon>
        <taxon>Metazoa</taxon>
        <taxon>Placozoa</taxon>
        <taxon>Uniplacotomia</taxon>
        <taxon>Trichoplacea</taxon>
        <taxon>Trichoplacidae</taxon>
        <taxon>Trichoplax</taxon>
    </lineage>
</organism>
<gene>
    <name evidence="6" type="ORF">TRIADDRAFT_28493</name>
</gene>
<dbReference type="GO" id="GO:0005737">
    <property type="term" value="C:cytoplasm"/>
    <property type="evidence" value="ECO:0000318"/>
    <property type="project" value="GO_Central"/>
</dbReference>
<evidence type="ECO:0000256" key="3">
    <source>
        <dbReference type="PROSITE-ProRule" id="PRU01379"/>
    </source>
</evidence>
<evidence type="ECO:0000256" key="1">
    <source>
        <dbReference type="ARBA" id="ARBA00001947"/>
    </source>
</evidence>
<feature type="compositionally biased region" description="Polar residues" evidence="4">
    <location>
        <begin position="1"/>
        <end position="20"/>
    </location>
</feature>
<dbReference type="Pfam" id="PF18027">
    <property type="entry name" value="Pepdidase_M14_N"/>
    <property type="match status" value="1"/>
</dbReference>
<accession>B3S3S0</accession>
<dbReference type="Proteomes" id="UP000009022">
    <property type="component" value="Unassembled WGS sequence"/>
</dbReference>
<evidence type="ECO:0000256" key="2">
    <source>
        <dbReference type="ARBA" id="ARBA00005988"/>
    </source>
</evidence>
<reference evidence="6 7" key="1">
    <citation type="journal article" date="2008" name="Nature">
        <title>The Trichoplax genome and the nature of placozoans.</title>
        <authorList>
            <person name="Srivastava M."/>
            <person name="Begovic E."/>
            <person name="Chapman J."/>
            <person name="Putnam N.H."/>
            <person name="Hellsten U."/>
            <person name="Kawashima T."/>
            <person name="Kuo A."/>
            <person name="Mitros T."/>
            <person name="Salamov A."/>
            <person name="Carpenter M.L."/>
            <person name="Signorovitch A.Y."/>
            <person name="Moreno M.A."/>
            <person name="Kamm K."/>
            <person name="Grimwood J."/>
            <person name="Schmutz J."/>
            <person name="Shapiro H."/>
            <person name="Grigoriev I.V."/>
            <person name="Buss L.W."/>
            <person name="Schierwater B."/>
            <person name="Dellaporta S.L."/>
            <person name="Rokhsar D.S."/>
        </authorList>
    </citation>
    <scope>NUCLEOTIDE SEQUENCE [LARGE SCALE GENOMIC DNA]</scope>
    <source>
        <strain evidence="6 7">Grell-BS-1999</strain>
    </source>
</reference>
<dbReference type="InterPro" id="IPR050821">
    <property type="entry name" value="Cytosolic_carboxypeptidase"/>
</dbReference>
<dbReference type="GO" id="GO:0036064">
    <property type="term" value="C:ciliary basal body"/>
    <property type="evidence" value="ECO:0000318"/>
    <property type="project" value="GO_Central"/>
</dbReference>
<dbReference type="InterPro" id="IPR000834">
    <property type="entry name" value="Peptidase_M14"/>
</dbReference>
<protein>
    <recommendedName>
        <fullName evidence="5">Peptidase M14 domain-containing protein</fullName>
    </recommendedName>
</protein>
<dbReference type="PhylomeDB" id="B3S3S0"/>
<feature type="active site" description="Proton donor/acceptor" evidence="3">
    <location>
        <position position="407"/>
    </location>
</feature>
<dbReference type="GO" id="GO:0015630">
    <property type="term" value="C:microtubule cytoskeleton"/>
    <property type="evidence" value="ECO:0000318"/>
    <property type="project" value="GO_Central"/>
</dbReference>
<feature type="region of interest" description="Disordered" evidence="4">
    <location>
        <begin position="1"/>
        <end position="22"/>
    </location>
</feature>
<dbReference type="Gene3D" id="3.40.630.10">
    <property type="entry name" value="Zn peptidases"/>
    <property type="match status" value="1"/>
</dbReference>
<dbReference type="PANTHER" id="PTHR12756">
    <property type="entry name" value="CYTOSOLIC CARBOXYPEPTIDASE"/>
    <property type="match status" value="1"/>
</dbReference>
<dbReference type="Gene3D" id="2.60.40.3120">
    <property type="match status" value="1"/>
</dbReference>
<dbReference type="GO" id="GO:0015631">
    <property type="term" value="F:tubulin binding"/>
    <property type="evidence" value="ECO:0000318"/>
    <property type="project" value="GO_Central"/>
</dbReference>
<sequence length="506" mass="57718">MASTDSCDSSDSVGDQSTSNNRHDVHLRLGNVSNYYATPPNYNAAIKKGHLKFDAEFECGNLLKVEYISEFEYDLYVRPDISNSRFRVWFYFTVSNNKAGQRAIFNIVNFSKTKSLYRDGMAPVIKSTTRPKWVRLSAKNAFYYRSPDHDNNYVMSFAVVLDKENEEYSFAYCYPYSYSKLQRYLDAIEARSLRYVRRECIALTLQHRRLDMITITSPGNLQHDVEKKLIFISARVHPGESPSSYVCQGIIDFLISDSPAAKILRDNLVFKIVPMLNPDGVSVGNYRCSLAGDDLNRHWHDPTRQHPTLSATKDILMEHDSDNTCNVEFYVDIHGHTSLVNAFIYGNIFDDSTRFEKQSIFPKLLSNNADDFSMAKTCFNKDAVKAGTGRRFLGSYLNPNALCYTLEVSCYGYQNVANSITPYTEEGFMRLGRSFAKTFVDYYELNGCVSELVAERAAAAAIRRKNAREREGNKGKKQTGDRDIKETRKTDSQAVLWNSSKQNYEG</sequence>
<dbReference type="SUPFAM" id="SSF53187">
    <property type="entry name" value="Zn-dependent exopeptidases"/>
    <property type="match status" value="1"/>
</dbReference>
<dbReference type="GO" id="GO:0004181">
    <property type="term" value="F:metallocarboxypeptidase activity"/>
    <property type="evidence" value="ECO:0000318"/>
    <property type="project" value="GO_Central"/>
</dbReference>
<dbReference type="eggNOG" id="KOG3641">
    <property type="taxonomic scope" value="Eukaryota"/>
</dbReference>
<dbReference type="EMBL" id="DS985249">
    <property type="protein sequence ID" value="EDV22329.1"/>
    <property type="molecule type" value="Genomic_DNA"/>
</dbReference>
<dbReference type="Pfam" id="PF00246">
    <property type="entry name" value="Peptidase_M14"/>
    <property type="match status" value="1"/>
</dbReference>
<dbReference type="OMA" id="LRLWFNF"/>
<dbReference type="PANTHER" id="PTHR12756:SF9">
    <property type="entry name" value="CYTOSOLIC CARBOXYPEPTIDASE 6"/>
    <property type="match status" value="1"/>
</dbReference>
<dbReference type="CTD" id="6756274"/>
<evidence type="ECO:0000256" key="4">
    <source>
        <dbReference type="SAM" id="MobiDB-lite"/>
    </source>
</evidence>
<dbReference type="GO" id="GO:0008270">
    <property type="term" value="F:zinc ion binding"/>
    <property type="evidence" value="ECO:0007669"/>
    <property type="project" value="InterPro"/>
</dbReference>
<evidence type="ECO:0000313" key="6">
    <source>
        <dbReference type="EMBL" id="EDV22329.1"/>
    </source>
</evidence>
<proteinExistence type="inferred from homology"/>
<feature type="region of interest" description="Disordered" evidence="4">
    <location>
        <begin position="463"/>
        <end position="506"/>
    </location>
</feature>
<dbReference type="HOGENOM" id="CLU_007523_6_1_1"/>
<dbReference type="KEGG" id="tad:TRIADDRAFT_28493"/>
<dbReference type="CDD" id="cd06908">
    <property type="entry name" value="M14_AGBL4_like"/>
    <property type="match status" value="1"/>
</dbReference>
<dbReference type="AlphaFoldDB" id="B3S3S0"/>